<organism evidence="4 5">
    <name type="scientific">Lacipirellula limnantheis</name>
    <dbReference type="NCBI Taxonomy" id="2528024"/>
    <lineage>
        <taxon>Bacteria</taxon>
        <taxon>Pseudomonadati</taxon>
        <taxon>Planctomycetota</taxon>
        <taxon>Planctomycetia</taxon>
        <taxon>Pirellulales</taxon>
        <taxon>Lacipirellulaceae</taxon>
        <taxon>Lacipirellula</taxon>
    </lineage>
</organism>
<evidence type="ECO:0000256" key="1">
    <source>
        <dbReference type="SAM" id="MobiDB-lite"/>
    </source>
</evidence>
<feature type="chain" id="PRO_5021995789" description="3-keto-alpha-glucoside-1,2-lyase/3-keto-2-hydroxy-glucal hydratase domain-containing protein" evidence="2">
    <location>
        <begin position="23"/>
        <end position="268"/>
    </location>
</feature>
<gene>
    <name evidence="4" type="ORF">I41_44880</name>
</gene>
<dbReference type="Proteomes" id="UP000317909">
    <property type="component" value="Chromosome"/>
</dbReference>
<sequence length="268" mass="28908" precursor="true">MKLARHCLLALSFAVLASSVHAAEPAGSDWITLFDGKTLKGWHKNPEEIGHGTGGQWTVEPGGVLAGEQDPPGSGNGGILLTDRKFGDFELSLEMKPSWGVDSGLFLRATDKGECIQMTVDYYNGGNIGHFYGEATGGWLARAFSLQGEETDGKLVALKTIDPHAAGEVGLISSCSPGEWLEAWKIDDWNHFLVRVEGGKYPKITTTLNGQQVAVFDAATADIPQYDREAVLKALTEKGSIAVQVHGGGSYPEGKKCRWRNIKIRPLN</sequence>
<dbReference type="EMBL" id="CP036339">
    <property type="protein sequence ID" value="QDT75278.1"/>
    <property type="molecule type" value="Genomic_DNA"/>
</dbReference>
<feature type="region of interest" description="Disordered" evidence="1">
    <location>
        <begin position="50"/>
        <end position="77"/>
    </location>
</feature>
<evidence type="ECO:0000259" key="3">
    <source>
        <dbReference type="Pfam" id="PF06439"/>
    </source>
</evidence>
<dbReference type="InterPro" id="IPR010496">
    <property type="entry name" value="AL/BT2_dom"/>
</dbReference>
<name>A0A517U3S6_9BACT</name>
<feature type="signal peptide" evidence="2">
    <location>
        <begin position="1"/>
        <end position="22"/>
    </location>
</feature>
<dbReference type="RefSeq" id="WP_168207078.1">
    <property type="nucleotide sequence ID" value="NZ_CP036339.1"/>
</dbReference>
<reference evidence="4 5" key="1">
    <citation type="submission" date="2019-02" db="EMBL/GenBank/DDBJ databases">
        <title>Deep-cultivation of Planctomycetes and their phenomic and genomic characterization uncovers novel biology.</title>
        <authorList>
            <person name="Wiegand S."/>
            <person name="Jogler M."/>
            <person name="Boedeker C."/>
            <person name="Pinto D."/>
            <person name="Vollmers J."/>
            <person name="Rivas-Marin E."/>
            <person name="Kohn T."/>
            <person name="Peeters S.H."/>
            <person name="Heuer A."/>
            <person name="Rast P."/>
            <person name="Oberbeckmann S."/>
            <person name="Bunk B."/>
            <person name="Jeske O."/>
            <person name="Meyerdierks A."/>
            <person name="Storesund J.E."/>
            <person name="Kallscheuer N."/>
            <person name="Luecker S."/>
            <person name="Lage O.M."/>
            <person name="Pohl T."/>
            <person name="Merkel B.J."/>
            <person name="Hornburger P."/>
            <person name="Mueller R.-W."/>
            <person name="Bruemmer F."/>
            <person name="Labrenz M."/>
            <person name="Spormann A.M."/>
            <person name="Op den Camp H."/>
            <person name="Overmann J."/>
            <person name="Amann R."/>
            <person name="Jetten M.S.M."/>
            <person name="Mascher T."/>
            <person name="Medema M.H."/>
            <person name="Devos D.P."/>
            <person name="Kaster A.-K."/>
            <person name="Ovreas L."/>
            <person name="Rohde M."/>
            <person name="Galperin M.Y."/>
            <person name="Jogler C."/>
        </authorList>
    </citation>
    <scope>NUCLEOTIDE SEQUENCE [LARGE SCALE GENOMIC DNA]</scope>
    <source>
        <strain evidence="4 5">I41</strain>
    </source>
</reference>
<protein>
    <recommendedName>
        <fullName evidence="3">3-keto-alpha-glucoside-1,2-lyase/3-keto-2-hydroxy-glucal hydratase domain-containing protein</fullName>
    </recommendedName>
</protein>
<keyword evidence="5" id="KW-1185">Reference proteome</keyword>
<proteinExistence type="predicted"/>
<evidence type="ECO:0000313" key="5">
    <source>
        <dbReference type="Proteomes" id="UP000317909"/>
    </source>
</evidence>
<dbReference type="AlphaFoldDB" id="A0A517U3S6"/>
<dbReference type="KEGG" id="llh:I41_44880"/>
<evidence type="ECO:0000313" key="4">
    <source>
        <dbReference type="EMBL" id="QDT75278.1"/>
    </source>
</evidence>
<keyword evidence="2" id="KW-0732">Signal</keyword>
<evidence type="ECO:0000256" key="2">
    <source>
        <dbReference type="SAM" id="SignalP"/>
    </source>
</evidence>
<feature type="domain" description="3-keto-alpha-glucoside-1,2-lyase/3-keto-2-hydroxy-glucal hydratase" evidence="3">
    <location>
        <begin position="29"/>
        <end position="265"/>
    </location>
</feature>
<dbReference type="Pfam" id="PF06439">
    <property type="entry name" value="3keto-disac_hyd"/>
    <property type="match status" value="1"/>
</dbReference>
<dbReference type="Gene3D" id="2.60.120.560">
    <property type="entry name" value="Exo-inulinase, domain 1"/>
    <property type="match status" value="1"/>
</dbReference>
<accession>A0A517U3S6</accession>
<dbReference type="GO" id="GO:0016787">
    <property type="term" value="F:hydrolase activity"/>
    <property type="evidence" value="ECO:0007669"/>
    <property type="project" value="InterPro"/>
</dbReference>